<accession>A0ACB8QEI6</accession>
<evidence type="ECO:0000313" key="2">
    <source>
        <dbReference type="Proteomes" id="UP000814128"/>
    </source>
</evidence>
<reference evidence="1" key="1">
    <citation type="submission" date="2021-02" db="EMBL/GenBank/DDBJ databases">
        <authorList>
            <consortium name="DOE Joint Genome Institute"/>
            <person name="Ahrendt S."/>
            <person name="Looney B.P."/>
            <person name="Miyauchi S."/>
            <person name="Morin E."/>
            <person name="Drula E."/>
            <person name="Courty P.E."/>
            <person name="Chicoki N."/>
            <person name="Fauchery L."/>
            <person name="Kohler A."/>
            <person name="Kuo A."/>
            <person name="Labutti K."/>
            <person name="Pangilinan J."/>
            <person name="Lipzen A."/>
            <person name="Riley R."/>
            <person name="Andreopoulos W."/>
            <person name="He G."/>
            <person name="Johnson J."/>
            <person name="Barry K.W."/>
            <person name="Grigoriev I.V."/>
            <person name="Nagy L."/>
            <person name="Hibbett D."/>
            <person name="Henrissat B."/>
            <person name="Matheny P.B."/>
            <person name="Labbe J."/>
            <person name="Martin F."/>
        </authorList>
    </citation>
    <scope>NUCLEOTIDE SEQUENCE</scope>
    <source>
        <strain evidence="1">EC-137</strain>
    </source>
</reference>
<organism evidence="1 2">
    <name type="scientific">Vararia minispora EC-137</name>
    <dbReference type="NCBI Taxonomy" id="1314806"/>
    <lineage>
        <taxon>Eukaryota</taxon>
        <taxon>Fungi</taxon>
        <taxon>Dikarya</taxon>
        <taxon>Basidiomycota</taxon>
        <taxon>Agaricomycotina</taxon>
        <taxon>Agaricomycetes</taxon>
        <taxon>Russulales</taxon>
        <taxon>Lachnocladiaceae</taxon>
        <taxon>Vararia</taxon>
    </lineage>
</organism>
<dbReference type="Proteomes" id="UP000814128">
    <property type="component" value="Unassembled WGS sequence"/>
</dbReference>
<sequence length="216" mass="22748">MSSPRPSPCAVPPPSSPSATSMPELSPPTHTLSSPPSPSPPFSAPPSPLLSFPSASPSPLLPQTSTHPAAAMNSGIPDYFNVRLVTEHHESIDVPHYQQRKLRQPAFCRYREQDFDVSHRHFIADSQASAPAQLTAPATFSSASLFSVHTFQHSSSSVSLSLVLLSSASQTILSPPLGQVASPAPGLLGAYQTLQASYVSTSIEPAADQAADVVHH</sequence>
<name>A0ACB8QEI6_9AGAM</name>
<keyword evidence="2" id="KW-1185">Reference proteome</keyword>
<protein>
    <submittedName>
        <fullName evidence="1">Uncharacterized protein</fullName>
    </submittedName>
</protein>
<reference evidence="1" key="2">
    <citation type="journal article" date="2022" name="New Phytol.">
        <title>Evolutionary transition to the ectomycorrhizal habit in the genomes of a hyperdiverse lineage of mushroom-forming fungi.</title>
        <authorList>
            <person name="Looney B."/>
            <person name="Miyauchi S."/>
            <person name="Morin E."/>
            <person name="Drula E."/>
            <person name="Courty P.E."/>
            <person name="Kohler A."/>
            <person name="Kuo A."/>
            <person name="LaButti K."/>
            <person name="Pangilinan J."/>
            <person name="Lipzen A."/>
            <person name="Riley R."/>
            <person name="Andreopoulos W."/>
            <person name="He G."/>
            <person name="Johnson J."/>
            <person name="Nolan M."/>
            <person name="Tritt A."/>
            <person name="Barry K.W."/>
            <person name="Grigoriev I.V."/>
            <person name="Nagy L.G."/>
            <person name="Hibbett D."/>
            <person name="Henrissat B."/>
            <person name="Matheny P.B."/>
            <person name="Labbe J."/>
            <person name="Martin F.M."/>
        </authorList>
    </citation>
    <scope>NUCLEOTIDE SEQUENCE</scope>
    <source>
        <strain evidence="1">EC-137</strain>
    </source>
</reference>
<gene>
    <name evidence="1" type="ORF">K488DRAFT_88084</name>
</gene>
<evidence type="ECO:0000313" key="1">
    <source>
        <dbReference type="EMBL" id="KAI0030113.1"/>
    </source>
</evidence>
<dbReference type="EMBL" id="MU273639">
    <property type="protein sequence ID" value="KAI0030113.1"/>
    <property type="molecule type" value="Genomic_DNA"/>
</dbReference>
<proteinExistence type="predicted"/>
<comment type="caution">
    <text evidence="1">The sequence shown here is derived from an EMBL/GenBank/DDBJ whole genome shotgun (WGS) entry which is preliminary data.</text>
</comment>